<accession>A0A5Q2FB43</accession>
<proteinExistence type="inferred from homology"/>
<sequence length="122" mass="13072">MRCVLLLNNAEPKPGEVSPEAITAMQEAFGEYGKELEEAGVLVAAEVLTSPSEGTSLTRRPWAVDAHHGPFAPATEPLMGVFILDVPDRATALAWAEKCPAATYGIVEVRTSATSYLDGRWT</sequence>
<protein>
    <submittedName>
        <fullName evidence="3">YciI family protein</fullName>
    </submittedName>
</protein>
<dbReference type="Gene3D" id="3.30.70.1060">
    <property type="entry name" value="Dimeric alpha+beta barrel"/>
    <property type="match status" value="1"/>
</dbReference>
<dbReference type="AlphaFoldDB" id="A0A5Q2FB43"/>
<dbReference type="InterPro" id="IPR005545">
    <property type="entry name" value="YCII"/>
</dbReference>
<dbReference type="EMBL" id="CP045725">
    <property type="protein sequence ID" value="QGF24250.1"/>
    <property type="molecule type" value="Genomic_DNA"/>
</dbReference>
<dbReference type="Proteomes" id="UP000386847">
    <property type="component" value="Chromosome"/>
</dbReference>
<dbReference type="SUPFAM" id="SSF54909">
    <property type="entry name" value="Dimeric alpha+beta barrel"/>
    <property type="match status" value="1"/>
</dbReference>
<evidence type="ECO:0000313" key="4">
    <source>
        <dbReference type="Proteomes" id="UP000386847"/>
    </source>
</evidence>
<evidence type="ECO:0000256" key="1">
    <source>
        <dbReference type="ARBA" id="ARBA00007689"/>
    </source>
</evidence>
<gene>
    <name evidence="3" type="ORF">Rai3103_11880</name>
</gene>
<dbReference type="PANTHER" id="PTHR35174">
    <property type="entry name" value="BLL7171 PROTEIN-RELATED"/>
    <property type="match status" value="1"/>
</dbReference>
<evidence type="ECO:0000313" key="3">
    <source>
        <dbReference type="EMBL" id="QGF24250.1"/>
    </source>
</evidence>
<comment type="similarity">
    <text evidence="1">Belongs to the YciI family.</text>
</comment>
<keyword evidence="4" id="KW-1185">Reference proteome</keyword>
<reference evidence="3 4" key="1">
    <citation type="submission" date="2019-10" db="EMBL/GenBank/DDBJ databases">
        <title>Genomic analysis of Raineyella sp. CBA3103.</title>
        <authorList>
            <person name="Roh S.W."/>
        </authorList>
    </citation>
    <scope>NUCLEOTIDE SEQUENCE [LARGE SCALE GENOMIC DNA]</scope>
    <source>
        <strain evidence="3 4">CBA3103</strain>
    </source>
</reference>
<name>A0A5Q2FB43_9ACTN</name>
<evidence type="ECO:0000259" key="2">
    <source>
        <dbReference type="Pfam" id="PF03795"/>
    </source>
</evidence>
<feature type="domain" description="YCII-related" evidence="2">
    <location>
        <begin position="12"/>
        <end position="110"/>
    </location>
</feature>
<organism evidence="3 4">
    <name type="scientific">Raineyella fluvialis</name>
    <dbReference type="NCBI Taxonomy" id="2662261"/>
    <lineage>
        <taxon>Bacteria</taxon>
        <taxon>Bacillati</taxon>
        <taxon>Actinomycetota</taxon>
        <taxon>Actinomycetes</taxon>
        <taxon>Propionibacteriales</taxon>
        <taxon>Propionibacteriaceae</taxon>
        <taxon>Raineyella</taxon>
    </lineage>
</organism>
<dbReference type="Pfam" id="PF03795">
    <property type="entry name" value="YCII"/>
    <property type="match status" value="1"/>
</dbReference>
<dbReference type="KEGG" id="rain:Rai3103_11880"/>
<dbReference type="PANTHER" id="PTHR35174:SF3">
    <property type="entry name" value="BLL7171 PROTEIN"/>
    <property type="match status" value="1"/>
</dbReference>
<dbReference type="InterPro" id="IPR011008">
    <property type="entry name" value="Dimeric_a/b-barrel"/>
</dbReference>
<dbReference type="RefSeq" id="WP_153572779.1">
    <property type="nucleotide sequence ID" value="NZ_CP045725.1"/>
</dbReference>